<sequence>MSRFLLHATGRTRLLSLFGRAEELKRSVYTRNEARQKALCYCNTLTADAASHDACESVLRAGDMMKASSPASWSVPPAGEVKDALSSPGGIHFHILCVDSM</sequence>
<evidence type="ECO:0000313" key="2">
    <source>
        <dbReference type="Proteomes" id="UP000314294"/>
    </source>
</evidence>
<dbReference type="EMBL" id="SRLO01001256">
    <property type="protein sequence ID" value="TNN39721.1"/>
    <property type="molecule type" value="Genomic_DNA"/>
</dbReference>
<protein>
    <submittedName>
        <fullName evidence="1">Uncharacterized protein</fullName>
    </submittedName>
</protein>
<proteinExistence type="predicted"/>
<keyword evidence="2" id="KW-1185">Reference proteome</keyword>
<name>A0A4Z2FFK2_9TELE</name>
<accession>A0A4Z2FFK2</accession>
<evidence type="ECO:0000313" key="1">
    <source>
        <dbReference type="EMBL" id="TNN39721.1"/>
    </source>
</evidence>
<comment type="caution">
    <text evidence="1">The sequence shown here is derived from an EMBL/GenBank/DDBJ whole genome shotgun (WGS) entry which is preliminary data.</text>
</comment>
<dbReference type="AlphaFoldDB" id="A0A4Z2FFK2"/>
<gene>
    <name evidence="1" type="ORF">EYF80_050127</name>
</gene>
<reference evidence="1 2" key="1">
    <citation type="submission" date="2019-03" db="EMBL/GenBank/DDBJ databases">
        <title>First draft genome of Liparis tanakae, snailfish: a comprehensive survey of snailfish specific genes.</title>
        <authorList>
            <person name="Kim W."/>
            <person name="Song I."/>
            <person name="Jeong J.-H."/>
            <person name="Kim D."/>
            <person name="Kim S."/>
            <person name="Ryu S."/>
            <person name="Song J.Y."/>
            <person name="Lee S.K."/>
        </authorList>
    </citation>
    <scope>NUCLEOTIDE SEQUENCE [LARGE SCALE GENOMIC DNA]</scope>
    <source>
        <tissue evidence="1">Muscle</tissue>
    </source>
</reference>
<dbReference type="Proteomes" id="UP000314294">
    <property type="component" value="Unassembled WGS sequence"/>
</dbReference>
<organism evidence="1 2">
    <name type="scientific">Liparis tanakae</name>
    <name type="common">Tanaka's snailfish</name>
    <dbReference type="NCBI Taxonomy" id="230148"/>
    <lineage>
        <taxon>Eukaryota</taxon>
        <taxon>Metazoa</taxon>
        <taxon>Chordata</taxon>
        <taxon>Craniata</taxon>
        <taxon>Vertebrata</taxon>
        <taxon>Euteleostomi</taxon>
        <taxon>Actinopterygii</taxon>
        <taxon>Neopterygii</taxon>
        <taxon>Teleostei</taxon>
        <taxon>Neoteleostei</taxon>
        <taxon>Acanthomorphata</taxon>
        <taxon>Eupercaria</taxon>
        <taxon>Perciformes</taxon>
        <taxon>Cottioidei</taxon>
        <taxon>Cottales</taxon>
        <taxon>Liparidae</taxon>
        <taxon>Liparis</taxon>
    </lineage>
</organism>